<feature type="region of interest" description="Disordered" evidence="1">
    <location>
        <begin position="90"/>
        <end position="141"/>
    </location>
</feature>
<dbReference type="EMBL" id="RXMA01000013">
    <property type="protein sequence ID" value="RTR18911.1"/>
    <property type="molecule type" value="Genomic_DNA"/>
</dbReference>
<protein>
    <recommendedName>
        <fullName evidence="4">DUF2946 domain-containing protein</fullName>
    </recommendedName>
</protein>
<accession>A0A3S0K434</accession>
<dbReference type="Pfam" id="PF11162">
    <property type="entry name" value="DUF2946"/>
    <property type="match status" value="1"/>
</dbReference>
<name>A0A3S0K434_9PROT</name>
<comment type="caution">
    <text evidence="2">The sequence shown here is derived from an EMBL/GenBank/DDBJ whole genome shotgun (WGS) entry which is preliminary data.</text>
</comment>
<gene>
    <name evidence="2" type="ORF">EJ903_14850</name>
</gene>
<dbReference type="Proteomes" id="UP000277007">
    <property type="component" value="Unassembled WGS sequence"/>
</dbReference>
<reference evidence="2 3" key="1">
    <citation type="submission" date="2018-12" db="EMBL/GenBank/DDBJ databases">
        <authorList>
            <person name="Yang Y."/>
        </authorList>
    </citation>
    <scope>NUCLEOTIDE SEQUENCE [LARGE SCALE GENOMIC DNA]</scope>
    <source>
        <strain evidence="2 3">L-25-5w-1</strain>
    </source>
</reference>
<dbReference type="AlphaFoldDB" id="A0A3S0K434"/>
<evidence type="ECO:0000313" key="3">
    <source>
        <dbReference type="Proteomes" id="UP000277007"/>
    </source>
</evidence>
<evidence type="ECO:0000313" key="2">
    <source>
        <dbReference type="EMBL" id="RTR18911.1"/>
    </source>
</evidence>
<feature type="compositionally biased region" description="Basic residues" evidence="1">
    <location>
        <begin position="101"/>
        <end position="124"/>
    </location>
</feature>
<proteinExistence type="predicted"/>
<keyword evidence="3" id="KW-1185">Reference proteome</keyword>
<evidence type="ECO:0000256" key="1">
    <source>
        <dbReference type="SAM" id="MobiDB-lite"/>
    </source>
</evidence>
<evidence type="ECO:0008006" key="4">
    <source>
        <dbReference type="Google" id="ProtNLM"/>
    </source>
</evidence>
<organism evidence="2 3">
    <name type="scientific">Azospirillum griseum</name>
    <dbReference type="NCBI Taxonomy" id="2496639"/>
    <lineage>
        <taxon>Bacteria</taxon>
        <taxon>Pseudomonadati</taxon>
        <taxon>Pseudomonadota</taxon>
        <taxon>Alphaproteobacteria</taxon>
        <taxon>Rhodospirillales</taxon>
        <taxon>Azospirillaceae</taxon>
        <taxon>Azospirillum</taxon>
    </lineage>
</organism>
<dbReference type="InterPro" id="IPR021333">
    <property type="entry name" value="DUF2946"/>
</dbReference>
<sequence length="141" mass="14755">MTARIEQRRPVWARGLWAVLLLAALLQALSPIGSALVMADRSAAADASAPLCLAARPPQPAPSDGPPADPFDESCPACLAFAAVQTLLPGGFGPAPGPNGHGRRVRRAPSRRAVPRPVAHRPRARGPPERTQPVRAPARPP</sequence>
<dbReference type="RefSeq" id="WP_126616777.1">
    <property type="nucleotide sequence ID" value="NZ_JBHUCY010000038.1"/>
</dbReference>